<sequence length="589" mass="60866">MKFSLCHYVSHPDGPTHNARSCPLRQTQCRRSLPEGHPFKELGQCVIALCVHKEKCNTCGVTGHLYGTQALHPGRWKLNNKGRLVRKPNKQSLTKEDFVCTLMTDLSIQSMVEISVSVSTTAAEEAHTRRVATSRLHANTNAERLHINETVRVMEGLGSNAELLQDENKATFQTLYSNVHLGAVAANRLAASAAESSLDETTPPSSDVEAHSTSEEEAAAAAAGARGGRGRGRKRGVGGGSGKGRRRGGGDDGGHGARHAARSGKKARRGGASGQANKDKQAVKAERVHHAGRRSRTDRYAAAIAKSQRPSSASLGLRQGTAGKGKARRGSKGGTSAALIDVDDLEDTHMPVGQDNGWPEATRAHFERNLPVFVSPTFGGKPPVRIAHAVVAELYQCPIEDVDAIMARLVVNGACDSQVREFMLTSGSLSSAQVSEWLCSVMSAALRRATLPSMAYAVQRVVDNVVAEAAALSGVSVATAAAPKAAAERSASFPAPHGAAARASIASGRMAAAAAPTSAATTTPGPARTVSAAAAREAPRTEAAAAAPAVAAAAAAAVASMAAAATAAAGSAALAAAPAPRCQCRLCRV</sequence>
<accession>A0A1X6PFE0</accession>
<evidence type="ECO:0000313" key="2">
    <source>
        <dbReference type="EMBL" id="OSX79456.1"/>
    </source>
</evidence>
<dbReference type="EMBL" id="KV918790">
    <property type="protein sequence ID" value="OSX79456.1"/>
    <property type="molecule type" value="Genomic_DNA"/>
</dbReference>
<feature type="region of interest" description="Disordered" evidence="1">
    <location>
        <begin position="194"/>
        <end position="335"/>
    </location>
</feature>
<feature type="compositionally biased region" description="Basic residues" evidence="1">
    <location>
        <begin position="256"/>
        <end position="269"/>
    </location>
</feature>
<proteinExistence type="predicted"/>
<organism evidence="2 3">
    <name type="scientific">Porphyra umbilicalis</name>
    <name type="common">Purple laver</name>
    <name type="synonym">Red alga</name>
    <dbReference type="NCBI Taxonomy" id="2786"/>
    <lineage>
        <taxon>Eukaryota</taxon>
        <taxon>Rhodophyta</taxon>
        <taxon>Bangiophyceae</taxon>
        <taxon>Bangiales</taxon>
        <taxon>Bangiaceae</taxon>
        <taxon>Porphyra</taxon>
    </lineage>
</organism>
<name>A0A1X6PFE0_PORUM</name>
<feature type="compositionally biased region" description="Basic and acidic residues" evidence="1">
    <location>
        <begin position="277"/>
        <end position="299"/>
    </location>
</feature>
<gene>
    <name evidence="2" type="ORF">BU14_0076s0012</name>
</gene>
<dbReference type="AlphaFoldDB" id="A0A1X6PFE0"/>
<evidence type="ECO:0000256" key="1">
    <source>
        <dbReference type="SAM" id="MobiDB-lite"/>
    </source>
</evidence>
<keyword evidence="3" id="KW-1185">Reference proteome</keyword>
<reference evidence="2 3" key="1">
    <citation type="submission" date="2017-03" db="EMBL/GenBank/DDBJ databases">
        <title>WGS assembly of Porphyra umbilicalis.</title>
        <authorList>
            <person name="Brawley S.H."/>
            <person name="Blouin N.A."/>
            <person name="Ficko-Blean E."/>
            <person name="Wheeler G.L."/>
            <person name="Lohr M."/>
            <person name="Goodson H.V."/>
            <person name="Jenkins J.W."/>
            <person name="Blaby-Haas C.E."/>
            <person name="Helliwell K.E."/>
            <person name="Chan C."/>
            <person name="Marriage T."/>
            <person name="Bhattacharya D."/>
            <person name="Klein A.S."/>
            <person name="Badis Y."/>
            <person name="Brodie J."/>
            <person name="Cao Y."/>
            <person name="Collen J."/>
            <person name="Dittami S.M."/>
            <person name="Gachon C.M."/>
            <person name="Green B.R."/>
            <person name="Karpowicz S."/>
            <person name="Kim J.W."/>
            <person name="Kudahl U."/>
            <person name="Lin S."/>
            <person name="Michel G."/>
            <person name="Mittag M."/>
            <person name="Olson B.J."/>
            <person name="Pangilinan J."/>
            <person name="Peng Y."/>
            <person name="Qiu H."/>
            <person name="Shu S."/>
            <person name="Singer J.T."/>
            <person name="Smith A.G."/>
            <person name="Sprecher B.N."/>
            <person name="Wagner V."/>
            <person name="Wang W."/>
            <person name="Wang Z.-Y."/>
            <person name="Yan J."/>
            <person name="Yarish C."/>
            <person name="Zoeuner-Riek S."/>
            <person name="Zhuang Y."/>
            <person name="Zou Y."/>
            <person name="Lindquist E.A."/>
            <person name="Grimwood J."/>
            <person name="Barry K."/>
            <person name="Rokhsar D.S."/>
            <person name="Schmutz J."/>
            <person name="Stiller J.W."/>
            <person name="Grossman A.R."/>
            <person name="Prochnik S.E."/>
        </authorList>
    </citation>
    <scope>NUCLEOTIDE SEQUENCE [LARGE SCALE GENOMIC DNA]</scope>
    <source>
        <strain evidence="2">4086291</strain>
    </source>
</reference>
<protein>
    <submittedName>
        <fullName evidence="2">Uncharacterized protein</fullName>
    </submittedName>
</protein>
<dbReference type="Proteomes" id="UP000218209">
    <property type="component" value="Unassembled WGS sequence"/>
</dbReference>
<evidence type="ECO:0000313" key="3">
    <source>
        <dbReference type="Proteomes" id="UP000218209"/>
    </source>
</evidence>